<feature type="transmembrane region" description="Helical" evidence="1">
    <location>
        <begin position="68"/>
        <end position="89"/>
    </location>
</feature>
<sequence>MLALIALIFQGNKVVNIVVVSAGKVDLLVGAMYWSCVWRLACVVTVFEDNCGLGAMRRSLHLIQGKRFVACFLYLTYSILISLSSRMSLVQAMSSSVVWRTFSGCLFILLMSIVYLIGFVLQTFFYFACKAHHHESIDRLQLSEHIGSYLGEDVPLIGNIWLEPIEAH</sequence>
<dbReference type="EMBL" id="CM035414">
    <property type="protein sequence ID" value="KAH7428793.1"/>
    <property type="molecule type" value="Genomic_DNA"/>
</dbReference>
<reference evidence="2" key="1">
    <citation type="submission" date="2021-08" db="EMBL/GenBank/DDBJ databases">
        <title>WGS assembly of Ceratopteris richardii.</title>
        <authorList>
            <person name="Marchant D.B."/>
            <person name="Chen G."/>
            <person name="Jenkins J."/>
            <person name="Shu S."/>
            <person name="Leebens-Mack J."/>
            <person name="Grimwood J."/>
            <person name="Schmutz J."/>
            <person name="Soltis P."/>
            <person name="Soltis D."/>
            <person name="Chen Z.-H."/>
        </authorList>
    </citation>
    <scope>NUCLEOTIDE SEQUENCE</scope>
    <source>
        <strain evidence="2">Whitten #5841</strain>
        <tissue evidence="2">Leaf</tissue>
    </source>
</reference>
<protein>
    <recommendedName>
        <fullName evidence="4">Transmembrane protein</fullName>
    </recommendedName>
</protein>
<organism evidence="2 3">
    <name type="scientific">Ceratopteris richardii</name>
    <name type="common">Triangle waterfern</name>
    <dbReference type="NCBI Taxonomy" id="49495"/>
    <lineage>
        <taxon>Eukaryota</taxon>
        <taxon>Viridiplantae</taxon>
        <taxon>Streptophyta</taxon>
        <taxon>Embryophyta</taxon>
        <taxon>Tracheophyta</taxon>
        <taxon>Polypodiopsida</taxon>
        <taxon>Polypodiidae</taxon>
        <taxon>Polypodiales</taxon>
        <taxon>Pteridineae</taxon>
        <taxon>Pteridaceae</taxon>
        <taxon>Parkerioideae</taxon>
        <taxon>Ceratopteris</taxon>
    </lineage>
</organism>
<dbReference type="PANTHER" id="PTHR33133">
    <property type="entry name" value="OS08G0107100 PROTEIN-RELATED"/>
    <property type="match status" value="1"/>
</dbReference>
<proteinExistence type="predicted"/>
<keyword evidence="3" id="KW-1185">Reference proteome</keyword>
<evidence type="ECO:0000313" key="2">
    <source>
        <dbReference type="EMBL" id="KAH7428793.1"/>
    </source>
</evidence>
<dbReference type="PANTHER" id="PTHR33133:SF1">
    <property type="entry name" value="EXPRESSED PROTEIN-RELATED"/>
    <property type="match status" value="1"/>
</dbReference>
<comment type="caution">
    <text evidence="2">The sequence shown here is derived from an EMBL/GenBank/DDBJ whole genome shotgun (WGS) entry which is preliminary data.</text>
</comment>
<dbReference type="AlphaFoldDB" id="A0A8T2U4X1"/>
<feature type="transmembrane region" description="Helical" evidence="1">
    <location>
        <begin position="101"/>
        <end position="129"/>
    </location>
</feature>
<evidence type="ECO:0008006" key="4">
    <source>
        <dbReference type="Google" id="ProtNLM"/>
    </source>
</evidence>
<dbReference type="OMA" id="HHEIINK"/>
<gene>
    <name evidence="2" type="ORF">KP509_09G018000</name>
</gene>
<keyword evidence="1" id="KW-0472">Membrane</keyword>
<dbReference type="OrthoDB" id="1908649at2759"/>
<keyword evidence="1" id="KW-1133">Transmembrane helix</keyword>
<dbReference type="Proteomes" id="UP000825935">
    <property type="component" value="Chromosome 9"/>
</dbReference>
<evidence type="ECO:0000256" key="1">
    <source>
        <dbReference type="SAM" id="Phobius"/>
    </source>
</evidence>
<accession>A0A8T2U4X1</accession>
<keyword evidence="1" id="KW-0812">Transmembrane</keyword>
<evidence type="ECO:0000313" key="3">
    <source>
        <dbReference type="Proteomes" id="UP000825935"/>
    </source>
</evidence>
<name>A0A8T2U4X1_CERRI</name>